<keyword evidence="9" id="KW-1185">Reference proteome</keyword>
<feature type="transmembrane region" description="Helical" evidence="6">
    <location>
        <begin position="235"/>
        <end position="257"/>
    </location>
</feature>
<comment type="subcellular location">
    <subcellularLocation>
        <location evidence="1">Membrane</location>
        <topology evidence="1">Multi-pass membrane protein</topology>
    </subcellularLocation>
</comment>
<feature type="transmembrane region" description="Helical" evidence="6">
    <location>
        <begin position="142"/>
        <end position="161"/>
    </location>
</feature>
<dbReference type="Proteomes" id="UP000295382">
    <property type="component" value="Unassembled WGS sequence"/>
</dbReference>
<keyword evidence="3 6" id="KW-0812">Transmembrane</keyword>
<keyword evidence="4 6" id="KW-1133">Transmembrane helix</keyword>
<gene>
    <name evidence="8" type="ORF">EDC30_11540</name>
</gene>
<comment type="similarity">
    <text evidence="2">Belongs to the EamA transporter family.</text>
</comment>
<feature type="domain" description="EamA" evidence="7">
    <location>
        <begin position="171"/>
        <end position="312"/>
    </location>
</feature>
<evidence type="ECO:0000259" key="7">
    <source>
        <dbReference type="Pfam" id="PF00892"/>
    </source>
</evidence>
<evidence type="ECO:0000256" key="5">
    <source>
        <dbReference type="ARBA" id="ARBA00023136"/>
    </source>
</evidence>
<dbReference type="GO" id="GO:0016020">
    <property type="term" value="C:membrane"/>
    <property type="evidence" value="ECO:0007669"/>
    <property type="project" value="UniProtKB-SubCell"/>
</dbReference>
<dbReference type="SUPFAM" id="SSF103481">
    <property type="entry name" value="Multidrug resistance efflux transporter EmrE"/>
    <property type="match status" value="2"/>
</dbReference>
<feature type="transmembrane region" description="Helical" evidence="6">
    <location>
        <begin position="269"/>
        <end position="289"/>
    </location>
</feature>
<proteinExistence type="inferred from homology"/>
<evidence type="ECO:0000256" key="2">
    <source>
        <dbReference type="ARBA" id="ARBA00007362"/>
    </source>
</evidence>
<organism evidence="8 9">
    <name type="scientific">Paucimonas lemoignei</name>
    <name type="common">Pseudomonas lemoignei</name>
    <dbReference type="NCBI Taxonomy" id="29443"/>
    <lineage>
        <taxon>Bacteria</taxon>
        <taxon>Pseudomonadati</taxon>
        <taxon>Pseudomonadota</taxon>
        <taxon>Betaproteobacteria</taxon>
        <taxon>Burkholderiales</taxon>
        <taxon>Burkholderiaceae</taxon>
        <taxon>Paucimonas</taxon>
    </lineage>
</organism>
<dbReference type="InterPro" id="IPR037185">
    <property type="entry name" value="EmrE-like"/>
</dbReference>
<dbReference type="Pfam" id="PF00892">
    <property type="entry name" value="EamA"/>
    <property type="match status" value="2"/>
</dbReference>
<comment type="caution">
    <text evidence="8">The sequence shown here is derived from an EMBL/GenBank/DDBJ whole genome shotgun (WGS) entry which is preliminary data.</text>
</comment>
<accession>A0A4R3HQ37</accession>
<dbReference type="InterPro" id="IPR050638">
    <property type="entry name" value="AA-Vitamin_Transporters"/>
</dbReference>
<dbReference type="PANTHER" id="PTHR32322">
    <property type="entry name" value="INNER MEMBRANE TRANSPORTER"/>
    <property type="match status" value="1"/>
</dbReference>
<evidence type="ECO:0000256" key="3">
    <source>
        <dbReference type="ARBA" id="ARBA00022692"/>
    </source>
</evidence>
<feature type="transmembrane region" description="Helical" evidence="6">
    <location>
        <begin position="112"/>
        <end position="133"/>
    </location>
</feature>
<dbReference type="AlphaFoldDB" id="A0A4R3HQ37"/>
<dbReference type="EMBL" id="SLZQ01000015">
    <property type="protein sequence ID" value="TCS33750.1"/>
    <property type="molecule type" value="Genomic_DNA"/>
</dbReference>
<reference evidence="8 9" key="1">
    <citation type="submission" date="2019-03" db="EMBL/GenBank/DDBJ databases">
        <title>Genomic Encyclopedia of Type Strains, Phase IV (KMG-IV): sequencing the most valuable type-strain genomes for metagenomic binning, comparative biology and taxonomic classification.</title>
        <authorList>
            <person name="Goeker M."/>
        </authorList>
    </citation>
    <scope>NUCLEOTIDE SEQUENCE [LARGE SCALE GENOMIC DNA]</scope>
    <source>
        <strain evidence="8 9">DSM 7445</strain>
    </source>
</reference>
<dbReference type="InterPro" id="IPR000620">
    <property type="entry name" value="EamA_dom"/>
</dbReference>
<dbReference type="PANTHER" id="PTHR32322:SF2">
    <property type="entry name" value="EAMA DOMAIN-CONTAINING PROTEIN"/>
    <property type="match status" value="1"/>
</dbReference>
<evidence type="ECO:0000313" key="9">
    <source>
        <dbReference type="Proteomes" id="UP000295382"/>
    </source>
</evidence>
<feature type="transmembrane region" description="Helical" evidence="6">
    <location>
        <begin position="52"/>
        <end position="74"/>
    </location>
</feature>
<feature type="transmembrane region" description="Helical" evidence="6">
    <location>
        <begin position="295"/>
        <end position="312"/>
    </location>
</feature>
<feature type="transmembrane region" description="Helical" evidence="6">
    <location>
        <begin position="86"/>
        <end position="106"/>
    </location>
</feature>
<evidence type="ECO:0000256" key="4">
    <source>
        <dbReference type="ARBA" id="ARBA00022989"/>
    </source>
</evidence>
<name>A0A4R3HQ37_PAULE</name>
<feature type="domain" description="EamA" evidence="7">
    <location>
        <begin position="24"/>
        <end position="156"/>
    </location>
</feature>
<feature type="transmembrane region" description="Helical" evidence="6">
    <location>
        <begin position="167"/>
        <end position="191"/>
    </location>
</feature>
<evidence type="ECO:0000256" key="1">
    <source>
        <dbReference type="ARBA" id="ARBA00004141"/>
    </source>
</evidence>
<dbReference type="Gene3D" id="1.10.3730.20">
    <property type="match status" value="1"/>
</dbReference>
<sequence length="314" mass="34226">MHVHGGRQSYLTSFLLNQPLNFTTVLMLLTPPFLWAGNAIAGRMLSNLASPFIINFVRWLVALVILLPLGRTVLRRDSGLWPHWKRFAMLGLLGTSLYNGLLYLALHTSAPINVTLVGASMPIFMMAIGRIFFGVHFTGKQIVGALLSIIGVVIVLCRGDLHALLTLHLVLGDTIMIVATILWSIYSWMLARPTEPASIRQNWSSAILAQVMFGAAWSAVFAAGEWTLGQTHFHWGWTLALGLLYVSTAPAIIALGLWSVGVARVGPNIAAFFTNLIPLFTALMSSAILGELPQLYHGAAFVLIVCGIVLSSRR</sequence>
<feature type="transmembrane region" description="Helical" evidence="6">
    <location>
        <begin position="20"/>
        <end position="40"/>
    </location>
</feature>
<evidence type="ECO:0000313" key="8">
    <source>
        <dbReference type="EMBL" id="TCS33750.1"/>
    </source>
</evidence>
<feature type="transmembrane region" description="Helical" evidence="6">
    <location>
        <begin position="203"/>
        <end position="223"/>
    </location>
</feature>
<evidence type="ECO:0000256" key="6">
    <source>
        <dbReference type="SAM" id="Phobius"/>
    </source>
</evidence>
<protein>
    <submittedName>
        <fullName evidence="8">Drug/metabolite transporter (DMT)-like permease</fullName>
    </submittedName>
</protein>
<keyword evidence="5 6" id="KW-0472">Membrane</keyword>